<comment type="caution">
    <text evidence="2">The sequence shown here is derived from an EMBL/GenBank/DDBJ whole genome shotgun (WGS) entry which is preliminary data.</text>
</comment>
<dbReference type="AlphaFoldDB" id="A0A0W7WQ08"/>
<protein>
    <submittedName>
        <fullName evidence="2">Universal stress protein</fullName>
    </submittedName>
</protein>
<organism evidence="2 3">
    <name type="scientific">Pseudoponticoccus marisrubri</name>
    <dbReference type="NCBI Taxonomy" id="1685382"/>
    <lineage>
        <taxon>Bacteria</taxon>
        <taxon>Pseudomonadati</taxon>
        <taxon>Pseudomonadota</taxon>
        <taxon>Alphaproteobacteria</taxon>
        <taxon>Rhodobacterales</taxon>
        <taxon>Roseobacteraceae</taxon>
        <taxon>Pseudoponticoccus</taxon>
    </lineage>
</organism>
<evidence type="ECO:0000313" key="3">
    <source>
        <dbReference type="Proteomes" id="UP000054396"/>
    </source>
</evidence>
<dbReference type="SUPFAM" id="SSF52402">
    <property type="entry name" value="Adenine nucleotide alpha hydrolases-like"/>
    <property type="match status" value="2"/>
</dbReference>
<accession>A0A0W7WQ08</accession>
<name>A0A0W7WQ08_9RHOB</name>
<keyword evidence="3" id="KW-1185">Reference proteome</keyword>
<dbReference type="CDD" id="cd00293">
    <property type="entry name" value="USP-like"/>
    <property type="match status" value="1"/>
</dbReference>
<dbReference type="STRING" id="1685382.AVJ23_02540"/>
<reference evidence="2 3" key="1">
    <citation type="submission" date="2015-12" db="EMBL/GenBank/DDBJ databases">
        <authorList>
            <person name="Shamseldin A."/>
            <person name="Moawad H."/>
            <person name="Abd El-Rahim W.M."/>
            <person name="Sadowsky M.J."/>
        </authorList>
    </citation>
    <scope>NUCLEOTIDE SEQUENCE [LARGE SCALE GENOMIC DNA]</scope>
    <source>
        <strain evidence="2 3">SJ5A-1</strain>
    </source>
</reference>
<evidence type="ECO:0000313" key="2">
    <source>
        <dbReference type="EMBL" id="KUF12615.1"/>
    </source>
</evidence>
<dbReference type="Proteomes" id="UP000054396">
    <property type="component" value="Unassembled WGS sequence"/>
</dbReference>
<dbReference type="Pfam" id="PF00582">
    <property type="entry name" value="Usp"/>
    <property type="match status" value="1"/>
</dbReference>
<feature type="domain" description="UspA" evidence="1">
    <location>
        <begin position="156"/>
        <end position="277"/>
    </location>
</feature>
<dbReference type="Gene3D" id="3.40.50.12370">
    <property type="match status" value="1"/>
</dbReference>
<dbReference type="InterPro" id="IPR006016">
    <property type="entry name" value="UspA"/>
</dbReference>
<dbReference type="RefSeq" id="WP_058860559.1">
    <property type="nucleotide sequence ID" value="NZ_LPXO01000001.1"/>
</dbReference>
<proteinExistence type="predicted"/>
<sequence>MAYKTVLTVCTDAALVDSTLDHAGTLAAAYDAHLDVLCFGVDRTQTGYYYAGANAMVLQETLSRANSEAEALADAARKRLGRLDCRASVEHGVAQLADIGRHVAARARFSDMVVLPKPYGDGHGIELEPVLEGALFEGRVPVLVVPDDVTPPASPRRIVIGWNESNEALRAVRDALPLLAGAETVHVAVIDPPQHGPNRSDPGGAVSQFLARHGVKAEIDVLSKTMPRVSDVMLRHVADVNADMVVMGAYGHSRFREAILGGATRNMLEQSGVSVFMSH</sequence>
<dbReference type="EMBL" id="LPXO01000001">
    <property type="protein sequence ID" value="KUF12615.1"/>
    <property type="molecule type" value="Genomic_DNA"/>
</dbReference>
<evidence type="ECO:0000259" key="1">
    <source>
        <dbReference type="Pfam" id="PF00582"/>
    </source>
</evidence>
<gene>
    <name evidence="2" type="ORF">AVJ23_02540</name>
</gene>
<dbReference type="OrthoDB" id="9804721at2"/>